<evidence type="ECO:0000313" key="2">
    <source>
        <dbReference type="EMBL" id="RDL41171.1"/>
    </source>
</evidence>
<organism evidence="2 3">
    <name type="scientific">Venustampulla echinocandica</name>
    <dbReference type="NCBI Taxonomy" id="2656787"/>
    <lineage>
        <taxon>Eukaryota</taxon>
        <taxon>Fungi</taxon>
        <taxon>Dikarya</taxon>
        <taxon>Ascomycota</taxon>
        <taxon>Pezizomycotina</taxon>
        <taxon>Leotiomycetes</taxon>
        <taxon>Helotiales</taxon>
        <taxon>Pleuroascaceae</taxon>
        <taxon>Venustampulla</taxon>
    </lineage>
</organism>
<name>A0A370U071_9HELO</name>
<dbReference type="AlphaFoldDB" id="A0A370U071"/>
<accession>A0A370U071</accession>
<evidence type="ECO:0000313" key="3">
    <source>
        <dbReference type="Proteomes" id="UP000254866"/>
    </source>
</evidence>
<dbReference type="GeneID" id="43593999"/>
<proteinExistence type="predicted"/>
<feature type="compositionally biased region" description="Low complexity" evidence="1">
    <location>
        <begin position="132"/>
        <end position="162"/>
    </location>
</feature>
<dbReference type="RefSeq" id="XP_031873827.1">
    <property type="nucleotide sequence ID" value="XM_032009773.1"/>
</dbReference>
<dbReference type="EMBL" id="NPIC01000001">
    <property type="protein sequence ID" value="RDL41171.1"/>
    <property type="molecule type" value="Genomic_DNA"/>
</dbReference>
<gene>
    <name evidence="2" type="ORF">BP5553_01150</name>
</gene>
<evidence type="ECO:0000256" key="1">
    <source>
        <dbReference type="SAM" id="MobiDB-lite"/>
    </source>
</evidence>
<dbReference type="OrthoDB" id="3561302at2759"/>
<reference evidence="2 3" key="1">
    <citation type="journal article" date="2018" name="IMA Fungus">
        <title>IMA Genome-F 9: Draft genome sequence of Annulohypoxylon stygium, Aspergillus mulundensis, Berkeleyomyces basicola (syn. Thielaviopsis basicola), Ceratocystis smalleyi, two Cercospora beticola strains, Coleophoma cylindrospora, Fusarium fracticaudum, Phialophora cf. hyalina, and Morchella septimelata.</title>
        <authorList>
            <person name="Wingfield B.D."/>
            <person name="Bills G.F."/>
            <person name="Dong Y."/>
            <person name="Huang W."/>
            <person name="Nel W.J."/>
            <person name="Swalarsk-Parry B.S."/>
            <person name="Vaghefi N."/>
            <person name="Wilken P.M."/>
            <person name="An Z."/>
            <person name="de Beer Z.W."/>
            <person name="De Vos L."/>
            <person name="Chen L."/>
            <person name="Duong T.A."/>
            <person name="Gao Y."/>
            <person name="Hammerbacher A."/>
            <person name="Kikkert J.R."/>
            <person name="Li Y."/>
            <person name="Li H."/>
            <person name="Li K."/>
            <person name="Li Q."/>
            <person name="Liu X."/>
            <person name="Ma X."/>
            <person name="Naidoo K."/>
            <person name="Pethybridge S.J."/>
            <person name="Sun J."/>
            <person name="Steenkamp E.T."/>
            <person name="van der Nest M.A."/>
            <person name="van Wyk S."/>
            <person name="Wingfield M.J."/>
            <person name="Xiong C."/>
            <person name="Yue Q."/>
            <person name="Zhang X."/>
        </authorList>
    </citation>
    <scope>NUCLEOTIDE SEQUENCE [LARGE SCALE GENOMIC DNA]</scope>
    <source>
        <strain evidence="2 3">BP 5553</strain>
    </source>
</reference>
<feature type="region of interest" description="Disordered" evidence="1">
    <location>
        <begin position="128"/>
        <end position="162"/>
    </location>
</feature>
<dbReference type="Proteomes" id="UP000254866">
    <property type="component" value="Unassembled WGS sequence"/>
</dbReference>
<protein>
    <submittedName>
        <fullName evidence="2">Uncharacterized protein</fullName>
    </submittedName>
</protein>
<keyword evidence="3" id="KW-1185">Reference proteome</keyword>
<sequence>MSTPAKPISIAPRTLSVTVQDYMNASVGQQYWIGQDIVWKNFLQARNTFIREQLEREGLSPKQFKDLSAVQKRYRTSQLDRVFAAEFFEHTRDGGWMQDAVGNNKSWIYIHGMSAWHVKSALHALVNSSGGSPADSTATPTESASSSQPADTVSAAATDVDQ</sequence>
<comment type="caution">
    <text evidence="2">The sequence shown here is derived from an EMBL/GenBank/DDBJ whole genome shotgun (WGS) entry which is preliminary data.</text>
</comment>